<dbReference type="EMBL" id="FXAR01000004">
    <property type="protein sequence ID" value="SMG25737.1"/>
    <property type="molecule type" value="Genomic_DNA"/>
</dbReference>
<dbReference type="InterPro" id="IPR015943">
    <property type="entry name" value="WD40/YVTN_repeat-like_dom_sf"/>
</dbReference>
<protein>
    <recommendedName>
        <fullName evidence="4">PQQ-like domain-containing protein</fullName>
    </recommendedName>
</protein>
<gene>
    <name evidence="2" type="ORF">SAMN06295981_1480</name>
</gene>
<evidence type="ECO:0008006" key="4">
    <source>
        <dbReference type="Google" id="ProtNLM"/>
    </source>
</evidence>
<keyword evidence="1" id="KW-0812">Transmembrane</keyword>
<proteinExistence type="predicted"/>
<sequence length="400" mass="42903">MSRPLRRTRGDLISTALIAVVSVVAVGGVWLTAPIRESELRPAESEFVAPAPMETVPTALAETWSADAGVLPGVHRPLVIDGLVVAHDAHTVRALDPADGTEVWSYTRDLPLCSLGAAWGRVVTTWRAANGCGDVVSIDAGTGQYHRTRSAVSPDEVVAVNSNDRVGTVGAERLELWRSDLVRTVEYGKVEGIQEPHLQPHPGCRLTSALTRSELLAVTEVCGDGTWLRFQEATPEQSREPEIRSSVELDSPTAYLVAVGESGAAVIDDAEIVSYSDEGTELHRLGVTSPAVEEQELPYAPVTADQPHHMTWFDGRHLVLFSPTELEVQHSFDDAVGTGVAAGGRLLVPVVEGIAVVNWETGETENTIPVDRGDHVGMVTLGVAGETVVEKRGDRLYGLR</sequence>
<name>A0A1X7JDM2_9CORY</name>
<keyword evidence="3" id="KW-1185">Reference proteome</keyword>
<dbReference type="OrthoDB" id="5182370at2"/>
<feature type="transmembrane region" description="Helical" evidence="1">
    <location>
        <begin position="12"/>
        <end position="33"/>
    </location>
</feature>
<evidence type="ECO:0000313" key="2">
    <source>
        <dbReference type="EMBL" id="SMG25737.1"/>
    </source>
</evidence>
<accession>A0A1X7JDM2</accession>
<dbReference type="InterPro" id="IPR011047">
    <property type="entry name" value="Quinoprotein_ADH-like_sf"/>
</dbReference>
<organism evidence="2 3">
    <name type="scientific">Corynebacterium pollutisoli</name>
    <dbReference type="NCBI Taxonomy" id="1610489"/>
    <lineage>
        <taxon>Bacteria</taxon>
        <taxon>Bacillati</taxon>
        <taxon>Actinomycetota</taxon>
        <taxon>Actinomycetes</taxon>
        <taxon>Mycobacteriales</taxon>
        <taxon>Corynebacteriaceae</taxon>
        <taxon>Corynebacterium</taxon>
    </lineage>
</organism>
<dbReference type="Gene3D" id="2.130.10.10">
    <property type="entry name" value="YVTN repeat-like/Quinoprotein amine dehydrogenase"/>
    <property type="match status" value="1"/>
</dbReference>
<reference evidence="3" key="1">
    <citation type="submission" date="2017-04" db="EMBL/GenBank/DDBJ databases">
        <authorList>
            <person name="Varghese N."/>
            <person name="Submissions S."/>
        </authorList>
    </citation>
    <scope>NUCLEOTIDE SEQUENCE [LARGE SCALE GENOMIC DNA]</scope>
    <source>
        <strain evidence="3">VDS</strain>
    </source>
</reference>
<dbReference type="Proteomes" id="UP000193309">
    <property type="component" value="Unassembled WGS sequence"/>
</dbReference>
<keyword evidence="1" id="KW-0472">Membrane</keyword>
<dbReference type="STRING" id="1610489.SAMN06295981_1480"/>
<evidence type="ECO:0000313" key="3">
    <source>
        <dbReference type="Proteomes" id="UP000193309"/>
    </source>
</evidence>
<dbReference type="RefSeq" id="WP_085549598.1">
    <property type="nucleotide sequence ID" value="NZ_FXAR01000004.1"/>
</dbReference>
<keyword evidence="1" id="KW-1133">Transmembrane helix</keyword>
<dbReference type="AlphaFoldDB" id="A0A1X7JDM2"/>
<evidence type="ECO:0000256" key="1">
    <source>
        <dbReference type="SAM" id="Phobius"/>
    </source>
</evidence>
<dbReference type="SUPFAM" id="SSF50998">
    <property type="entry name" value="Quinoprotein alcohol dehydrogenase-like"/>
    <property type="match status" value="1"/>
</dbReference>